<gene>
    <name evidence="4" type="ORF">POCTA_138.1.T0720254</name>
</gene>
<protein>
    <recommendedName>
        <fullName evidence="3">SAM domain-containing protein</fullName>
    </recommendedName>
</protein>
<dbReference type="InterPro" id="IPR001660">
    <property type="entry name" value="SAM"/>
</dbReference>
<accession>A0A8S1VN08</accession>
<feature type="compositionally biased region" description="Low complexity" evidence="2">
    <location>
        <begin position="448"/>
        <end position="457"/>
    </location>
</feature>
<dbReference type="Proteomes" id="UP000683925">
    <property type="component" value="Unassembled WGS sequence"/>
</dbReference>
<evidence type="ECO:0000256" key="2">
    <source>
        <dbReference type="SAM" id="MobiDB-lite"/>
    </source>
</evidence>
<dbReference type="PANTHER" id="PTHR46729">
    <property type="entry name" value="LEUKOCYTE RECEPTOR CLUSTER MEMBER 9"/>
    <property type="match status" value="1"/>
</dbReference>
<dbReference type="PROSITE" id="PS50105">
    <property type="entry name" value="SAM_DOMAIN"/>
    <property type="match status" value="1"/>
</dbReference>
<dbReference type="OMA" id="NEELQVW"/>
<organism evidence="4 5">
    <name type="scientific">Paramecium octaurelia</name>
    <dbReference type="NCBI Taxonomy" id="43137"/>
    <lineage>
        <taxon>Eukaryota</taxon>
        <taxon>Sar</taxon>
        <taxon>Alveolata</taxon>
        <taxon>Ciliophora</taxon>
        <taxon>Intramacronucleata</taxon>
        <taxon>Oligohymenophorea</taxon>
        <taxon>Peniculida</taxon>
        <taxon>Parameciidae</taxon>
        <taxon>Paramecium</taxon>
    </lineage>
</organism>
<dbReference type="InterPro" id="IPR042653">
    <property type="entry name" value="Leng9"/>
</dbReference>
<dbReference type="AlphaFoldDB" id="A0A8S1VN08"/>
<dbReference type="EMBL" id="CAJJDP010000071">
    <property type="protein sequence ID" value="CAD8179358.1"/>
    <property type="molecule type" value="Genomic_DNA"/>
</dbReference>
<sequence>MQQSQLLTFDVFRGISQFLSIKDLLNVQSVSKQMKDNVLLALKALLASIGFNNPNTTTPYNIIFRTIFGRETYFWSFDESVKPFKRRHILGMPVKSIQVGLTYTGILTIQNRMYICMSQEYQEIINQKPNFIIKFNVKQYSAASKGKFIYLKENGDLIVMFENQEEYLIAKNVEHFETSYYQLVAIFSNPQKIPQLPSEQTRAILYQLQDLAPHNCDHAQKYKQIVLPDNEIITQVAIGGSAIYYLTKTQKVYSSDTKNEQVIDPIIKTVHQNYFDKRSIISIYSGLNYFLALSRENIKSIKEWTNEELQVWLAKIGFSDYVNIVKYNEFTGLEFSKQAVLQDFQKNTLGLTNAELQIKLSTEITRAMELQYKEYQLFGWGKNDYGQLAAPLSNNVQFTKVALPNLDEDDEIIQIECGWKNVAILTHSGKLYLTENQQKQIKREKDIQQQQQQQQQDEGGKKRKKSRQEQKDIKDQKEQKEPEQQIQQQQQSKYWSDISKIFIKSNDKREYKHYYANLSKDYLVVVCSIFDKKTMINYFPEMLEQKDIQKKFKPTLQVIDRILWDTKFNKEDFIVGYEDRFLGIMEVPFTDFIISQVKSHRVQYFKQKGKIVWDRPRRLDLL</sequence>
<evidence type="ECO:0000259" key="3">
    <source>
        <dbReference type="PROSITE" id="PS50105"/>
    </source>
</evidence>
<feature type="region of interest" description="Disordered" evidence="2">
    <location>
        <begin position="443"/>
        <end position="491"/>
    </location>
</feature>
<proteinExistence type="predicted"/>
<feature type="repeat" description="RCC1" evidence="1">
    <location>
        <begin position="375"/>
        <end position="428"/>
    </location>
</feature>
<name>A0A8S1VN08_PAROT</name>
<evidence type="ECO:0000256" key="1">
    <source>
        <dbReference type="PROSITE-ProRule" id="PRU00235"/>
    </source>
</evidence>
<evidence type="ECO:0000313" key="5">
    <source>
        <dbReference type="Proteomes" id="UP000683925"/>
    </source>
</evidence>
<dbReference type="OrthoDB" id="424608at2759"/>
<dbReference type="Pfam" id="PF07647">
    <property type="entry name" value="SAM_2"/>
    <property type="match status" value="1"/>
</dbReference>
<dbReference type="PROSITE" id="PS50012">
    <property type="entry name" value="RCC1_3"/>
    <property type="match status" value="1"/>
</dbReference>
<evidence type="ECO:0000313" key="4">
    <source>
        <dbReference type="EMBL" id="CAD8179358.1"/>
    </source>
</evidence>
<dbReference type="InterPro" id="IPR000408">
    <property type="entry name" value="Reg_chr_condens"/>
</dbReference>
<feature type="domain" description="SAM" evidence="3">
    <location>
        <begin position="304"/>
        <end position="370"/>
    </location>
</feature>
<feature type="compositionally biased region" description="Basic and acidic residues" evidence="2">
    <location>
        <begin position="467"/>
        <end position="483"/>
    </location>
</feature>
<comment type="caution">
    <text evidence="4">The sequence shown here is derived from an EMBL/GenBank/DDBJ whole genome shotgun (WGS) entry which is preliminary data.</text>
</comment>
<dbReference type="PANTHER" id="PTHR46729:SF1">
    <property type="entry name" value="LEUKOCYTE RECEPTOR CLUSTER MEMBER 9"/>
    <property type="match status" value="1"/>
</dbReference>
<dbReference type="Pfam" id="PF00415">
    <property type="entry name" value="RCC1"/>
    <property type="match status" value="1"/>
</dbReference>
<dbReference type="Pfam" id="PF04457">
    <property type="entry name" value="MJ1316"/>
    <property type="match status" value="1"/>
</dbReference>
<reference evidence="4" key="1">
    <citation type="submission" date="2021-01" db="EMBL/GenBank/DDBJ databases">
        <authorList>
            <consortium name="Genoscope - CEA"/>
            <person name="William W."/>
        </authorList>
    </citation>
    <scope>NUCLEOTIDE SEQUENCE</scope>
</reference>
<keyword evidence="5" id="KW-1185">Reference proteome</keyword>
<dbReference type="InterPro" id="IPR040459">
    <property type="entry name" value="MJ1316"/>
</dbReference>